<evidence type="ECO:0000313" key="16">
    <source>
        <dbReference type="EMBL" id="PIK45997.1"/>
    </source>
</evidence>
<keyword evidence="3" id="KW-0964">Secreted</keyword>
<keyword evidence="7" id="KW-0378">Hydrolase</keyword>
<evidence type="ECO:0000256" key="10">
    <source>
        <dbReference type="ARBA" id="ARBA00022837"/>
    </source>
</evidence>
<dbReference type="Proteomes" id="UP000230750">
    <property type="component" value="Unassembled WGS sequence"/>
</dbReference>
<evidence type="ECO:0000256" key="11">
    <source>
        <dbReference type="ARBA" id="ARBA00022889"/>
    </source>
</evidence>
<comment type="caution">
    <text evidence="16">The sequence shown here is derived from an EMBL/GenBank/DDBJ whole genome shotgun (WGS) entry which is preliminary data.</text>
</comment>
<comment type="subunit">
    <text evidence="14">Oligomer of disulfide-linked homodimers.</text>
</comment>
<gene>
    <name evidence="16" type="ORF">BSL78_17149</name>
</gene>
<evidence type="ECO:0000256" key="3">
    <source>
        <dbReference type="ARBA" id="ARBA00022525"/>
    </source>
</evidence>
<dbReference type="Gene3D" id="2.60.120.260">
    <property type="entry name" value="Galactose-binding domain-like"/>
    <property type="match status" value="2"/>
</dbReference>
<comment type="similarity">
    <text evidence="12">Belongs to the reelin family.</text>
</comment>
<evidence type="ECO:0000256" key="4">
    <source>
        <dbReference type="ARBA" id="ARBA00022530"/>
    </source>
</evidence>
<evidence type="ECO:0000256" key="13">
    <source>
        <dbReference type="ARBA" id="ARBA00023900"/>
    </source>
</evidence>
<keyword evidence="8" id="KW-0720">Serine protease</keyword>
<keyword evidence="9" id="KW-0862">Zinc</keyword>
<proteinExistence type="inferred from homology"/>
<comment type="function">
    <text evidence="15">Extracellular matrix serine protease secreted by pioneer neurons that plays a role in layering of neurons in the cerebral cortex and cerebellum by coordinating cell positioning during neurodevelopment. Regulates microtubule function in neurons and neuronal migration. Binding to the extracellular domains of lipoprotein receptors VLDLR and LRP8/APOER2 induces tyrosine phosphorylation of DAB1 and modulation of TAU phosphorylation. Affects migration of sympathetic preganglionic neurons in the spinal cord, where it seems to act as a barrier to neuronal migration. Enzymatic activity is important for the modulation of cell adhesion.</text>
</comment>
<keyword evidence="10" id="KW-0106">Calcium</keyword>
<evidence type="ECO:0000256" key="5">
    <source>
        <dbReference type="ARBA" id="ARBA00022670"/>
    </source>
</evidence>
<dbReference type="PANTHER" id="PTHR11841">
    <property type="entry name" value="REELIN"/>
    <property type="match status" value="1"/>
</dbReference>
<dbReference type="PANTHER" id="PTHR11841:SF1">
    <property type="entry name" value="REELIN"/>
    <property type="match status" value="1"/>
</dbReference>
<reference evidence="16 17" key="1">
    <citation type="journal article" date="2017" name="PLoS Biol.">
        <title>The sea cucumber genome provides insights into morphological evolution and visceral regeneration.</title>
        <authorList>
            <person name="Zhang X."/>
            <person name="Sun L."/>
            <person name="Yuan J."/>
            <person name="Sun Y."/>
            <person name="Gao Y."/>
            <person name="Zhang L."/>
            <person name="Li S."/>
            <person name="Dai H."/>
            <person name="Hamel J.F."/>
            <person name="Liu C."/>
            <person name="Yu Y."/>
            <person name="Liu S."/>
            <person name="Lin W."/>
            <person name="Guo K."/>
            <person name="Jin S."/>
            <person name="Xu P."/>
            <person name="Storey K.B."/>
            <person name="Huan P."/>
            <person name="Zhang T."/>
            <person name="Zhou Y."/>
            <person name="Zhang J."/>
            <person name="Lin C."/>
            <person name="Li X."/>
            <person name="Xing L."/>
            <person name="Huo D."/>
            <person name="Sun M."/>
            <person name="Wang L."/>
            <person name="Mercier A."/>
            <person name="Li F."/>
            <person name="Yang H."/>
            <person name="Xiang J."/>
        </authorList>
    </citation>
    <scope>NUCLEOTIDE SEQUENCE [LARGE SCALE GENOMIC DNA]</scope>
    <source>
        <strain evidence="16">Shaxun</strain>
        <tissue evidence="16">Muscle</tissue>
    </source>
</reference>
<dbReference type="Pfam" id="PF23106">
    <property type="entry name" value="EGF_Teneurin"/>
    <property type="match status" value="1"/>
</dbReference>
<dbReference type="STRING" id="307972.A0A2G8KDB5"/>
<evidence type="ECO:0000256" key="2">
    <source>
        <dbReference type="ARBA" id="ARBA00022473"/>
    </source>
</evidence>
<evidence type="ECO:0000256" key="1">
    <source>
        <dbReference type="ARBA" id="ARBA00004498"/>
    </source>
</evidence>
<dbReference type="Pfam" id="PF21471">
    <property type="entry name" value="Reelin_subrepeat-B"/>
    <property type="match status" value="2"/>
</dbReference>
<keyword evidence="6" id="KW-0479">Metal-binding</keyword>
<sequence>MATGTARVSPRRSELSMLSMKYHHGSLYDDNVHSTWTRVTLRVPHQAISGSTQFRWVQEASNGVLTSWAIDDVYIGPPCHHLCHGHGRCVHGTCVCDQGFQVRGGTCVPGRELSNDLVDNFEGTLLNEMCRINFVLQIGSSSEDPQCHINTAGSNLAIKSVILQYTNNNGIDWHLLQDHDPTQFGRAVRLSLPLPEGARRPAVRFRWWQPGHDGPNEDQWAVDHIHLDTVLHQLSSIPGSPAERKRREVN</sequence>
<dbReference type="GO" id="GO:0070325">
    <property type="term" value="F:lipoprotein particle receptor binding"/>
    <property type="evidence" value="ECO:0007669"/>
    <property type="project" value="InterPro"/>
</dbReference>
<evidence type="ECO:0000256" key="15">
    <source>
        <dbReference type="ARBA" id="ARBA00046064"/>
    </source>
</evidence>
<comment type="subcellular location">
    <subcellularLocation>
        <location evidence="1">Secreted</location>
        <location evidence="1">Extracellular space</location>
        <location evidence="1">Extracellular matrix</location>
    </subcellularLocation>
</comment>
<dbReference type="InterPro" id="IPR049419">
    <property type="entry name" value="Reelin_subrepeat-B"/>
</dbReference>
<keyword evidence="2" id="KW-0217">Developmental protein</keyword>
<evidence type="ECO:0000256" key="6">
    <source>
        <dbReference type="ARBA" id="ARBA00022723"/>
    </source>
</evidence>
<keyword evidence="4" id="KW-0272">Extracellular matrix</keyword>
<keyword evidence="11" id="KW-0130">Cell adhesion</keyword>
<accession>A0A2G8KDB5</accession>
<dbReference type="EMBL" id="MRZV01000672">
    <property type="protein sequence ID" value="PIK45997.1"/>
    <property type="molecule type" value="Genomic_DNA"/>
</dbReference>
<evidence type="ECO:0000256" key="14">
    <source>
        <dbReference type="ARBA" id="ARBA00044961"/>
    </source>
</evidence>
<dbReference type="AlphaFoldDB" id="A0A2G8KDB5"/>
<dbReference type="GO" id="GO:0006508">
    <property type="term" value="P:proteolysis"/>
    <property type="evidence" value="ECO:0007669"/>
    <property type="project" value="UniProtKB-KW"/>
</dbReference>
<dbReference type="GO" id="GO:0008236">
    <property type="term" value="F:serine-type peptidase activity"/>
    <property type="evidence" value="ECO:0007669"/>
    <property type="project" value="UniProtKB-KW"/>
</dbReference>
<dbReference type="GO" id="GO:0001764">
    <property type="term" value="P:neuron migration"/>
    <property type="evidence" value="ECO:0007669"/>
    <property type="project" value="InterPro"/>
</dbReference>
<keyword evidence="17" id="KW-1185">Reference proteome</keyword>
<keyword evidence="5" id="KW-0645">Protease</keyword>
<dbReference type="OrthoDB" id="1924787at2759"/>
<dbReference type="GO" id="GO:0007417">
    <property type="term" value="P:central nervous system development"/>
    <property type="evidence" value="ECO:0007669"/>
    <property type="project" value="InterPro"/>
</dbReference>
<protein>
    <recommendedName>
        <fullName evidence="13">Reelin</fullName>
    </recommendedName>
</protein>
<dbReference type="GO" id="GO:0007155">
    <property type="term" value="P:cell adhesion"/>
    <property type="evidence" value="ECO:0007669"/>
    <property type="project" value="UniProtKB-KW"/>
</dbReference>
<dbReference type="GO" id="GO:0046872">
    <property type="term" value="F:metal ion binding"/>
    <property type="evidence" value="ECO:0007669"/>
    <property type="project" value="UniProtKB-KW"/>
</dbReference>
<organism evidence="16 17">
    <name type="scientific">Stichopus japonicus</name>
    <name type="common">Sea cucumber</name>
    <dbReference type="NCBI Taxonomy" id="307972"/>
    <lineage>
        <taxon>Eukaryota</taxon>
        <taxon>Metazoa</taxon>
        <taxon>Echinodermata</taxon>
        <taxon>Eleutherozoa</taxon>
        <taxon>Echinozoa</taxon>
        <taxon>Holothuroidea</taxon>
        <taxon>Aspidochirotacea</taxon>
        <taxon>Aspidochirotida</taxon>
        <taxon>Stichopodidae</taxon>
        <taxon>Apostichopus</taxon>
    </lineage>
</organism>
<dbReference type="InterPro" id="IPR034968">
    <property type="entry name" value="Reelin"/>
</dbReference>
<evidence type="ECO:0000313" key="17">
    <source>
        <dbReference type="Proteomes" id="UP000230750"/>
    </source>
</evidence>
<evidence type="ECO:0000256" key="9">
    <source>
        <dbReference type="ARBA" id="ARBA00022833"/>
    </source>
</evidence>
<evidence type="ECO:0000256" key="7">
    <source>
        <dbReference type="ARBA" id="ARBA00022801"/>
    </source>
</evidence>
<evidence type="ECO:0000256" key="12">
    <source>
        <dbReference type="ARBA" id="ARBA00023773"/>
    </source>
</evidence>
<name>A0A2G8KDB5_STIJA</name>
<evidence type="ECO:0000256" key="8">
    <source>
        <dbReference type="ARBA" id="ARBA00022825"/>
    </source>
</evidence>